<gene>
    <name evidence="1" type="ORF">E2562_025461</name>
</gene>
<name>A0A6G1D7Z0_9ORYZ</name>
<keyword evidence="2" id="KW-1185">Reference proteome</keyword>
<dbReference type="Proteomes" id="UP000479710">
    <property type="component" value="Unassembled WGS sequence"/>
</dbReference>
<evidence type="ECO:0000313" key="1">
    <source>
        <dbReference type="EMBL" id="KAF0908499.1"/>
    </source>
</evidence>
<dbReference type="OrthoDB" id="185373at2759"/>
<comment type="caution">
    <text evidence="1">The sequence shown here is derived from an EMBL/GenBank/DDBJ whole genome shotgun (WGS) entry which is preliminary data.</text>
</comment>
<evidence type="ECO:0000313" key="2">
    <source>
        <dbReference type="Proteomes" id="UP000479710"/>
    </source>
</evidence>
<dbReference type="AlphaFoldDB" id="A0A6G1D7Z0"/>
<proteinExistence type="predicted"/>
<reference evidence="1 2" key="1">
    <citation type="submission" date="2019-11" db="EMBL/GenBank/DDBJ databases">
        <title>Whole genome sequence of Oryza granulata.</title>
        <authorList>
            <person name="Li W."/>
        </authorList>
    </citation>
    <scope>NUCLEOTIDE SEQUENCE [LARGE SCALE GENOMIC DNA]</scope>
    <source>
        <strain evidence="2">cv. Menghai</strain>
        <tissue evidence="1">Leaf</tissue>
    </source>
</reference>
<accession>A0A6G1D7Z0</accession>
<dbReference type="EMBL" id="SPHZ02000007">
    <property type="protein sequence ID" value="KAF0908499.1"/>
    <property type="molecule type" value="Genomic_DNA"/>
</dbReference>
<sequence length="216" mass="23589">MQIAPTTAAPHTHRAVHSAFAVATISPPPHHLHPATPISPSIFPCALRAATNLRLPGLGLQLQALLTKTGLMDSPFSTSAFLHLYATLTLPSPKSASRVPWNTLILRWWSVVSQLVHPPGMLSLPDASVPEREHSPLACSAKWFQPEALANVDTFNTLLHVIVVLQGANVLRELHGFVLWNTEIVGFGLVDLDRLRKSLAVGYMRSCCVEYADRAF</sequence>
<organism evidence="1 2">
    <name type="scientific">Oryza meyeriana var. granulata</name>
    <dbReference type="NCBI Taxonomy" id="110450"/>
    <lineage>
        <taxon>Eukaryota</taxon>
        <taxon>Viridiplantae</taxon>
        <taxon>Streptophyta</taxon>
        <taxon>Embryophyta</taxon>
        <taxon>Tracheophyta</taxon>
        <taxon>Spermatophyta</taxon>
        <taxon>Magnoliopsida</taxon>
        <taxon>Liliopsida</taxon>
        <taxon>Poales</taxon>
        <taxon>Poaceae</taxon>
        <taxon>BOP clade</taxon>
        <taxon>Oryzoideae</taxon>
        <taxon>Oryzeae</taxon>
        <taxon>Oryzinae</taxon>
        <taxon>Oryza</taxon>
        <taxon>Oryza meyeriana</taxon>
    </lineage>
</organism>
<protein>
    <submittedName>
        <fullName evidence="1">Uncharacterized protein</fullName>
    </submittedName>
</protein>